<gene>
    <name evidence="1" type="ORF">E2C06_12000</name>
</gene>
<organism evidence="1 2">
    <name type="scientific">Dankookia rubra</name>
    <dbReference type="NCBI Taxonomy" id="1442381"/>
    <lineage>
        <taxon>Bacteria</taxon>
        <taxon>Pseudomonadati</taxon>
        <taxon>Pseudomonadota</taxon>
        <taxon>Alphaproteobacteria</taxon>
        <taxon>Acetobacterales</taxon>
        <taxon>Roseomonadaceae</taxon>
        <taxon>Dankookia</taxon>
    </lineage>
</organism>
<accession>A0A4R5QGV2</accession>
<keyword evidence="2" id="KW-1185">Reference proteome</keyword>
<sequence>MSDASQLEDQVAAALERAVAEGELEAAEHLLRALEALCGDASPGSVLADAYFALARDLAPGRSRN</sequence>
<dbReference type="AlphaFoldDB" id="A0A4R5QGV2"/>
<evidence type="ECO:0000313" key="2">
    <source>
        <dbReference type="Proteomes" id="UP000295096"/>
    </source>
</evidence>
<evidence type="ECO:0000313" key="1">
    <source>
        <dbReference type="EMBL" id="TDH62326.1"/>
    </source>
</evidence>
<protein>
    <submittedName>
        <fullName evidence="1">Uncharacterized protein</fullName>
    </submittedName>
</protein>
<proteinExistence type="predicted"/>
<reference evidence="1 2" key="1">
    <citation type="journal article" date="2016" name="J. Microbiol.">
        <title>Dankookia rubra gen. nov., sp. nov., an alphaproteobacterium isolated from sediment of a shallow stream.</title>
        <authorList>
            <person name="Kim W.H."/>
            <person name="Kim D.H."/>
            <person name="Kang K."/>
            <person name="Ahn T.Y."/>
        </authorList>
    </citation>
    <scope>NUCLEOTIDE SEQUENCE [LARGE SCALE GENOMIC DNA]</scope>
    <source>
        <strain evidence="1 2">JCM30602</strain>
    </source>
</reference>
<name>A0A4R5QGV2_9PROT</name>
<dbReference type="Proteomes" id="UP000295096">
    <property type="component" value="Unassembled WGS sequence"/>
</dbReference>
<comment type="caution">
    <text evidence="1">The sequence shown here is derived from an EMBL/GenBank/DDBJ whole genome shotgun (WGS) entry which is preliminary data.</text>
</comment>
<dbReference type="EMBL" id="SMSJ01000012">
    <property type="protein sequence ID" value="TDH62326.1"/>
    <property type="molecule type" value="Genomic_DNA"/>
</dbReference>
<dbReference type="RefSeq" id="WP_133288842.1">
    <property type="nucleotide sequence ID" value="NZ_SMSJ01000012.1"/>
</dbReference>